<name>A0A368QCU6_SETIT</name>
<accession>A0A368QCU6</accession>
<dbReference type="EMBL" id="CM003530">
    <property type="protein sequence ID" value="RCV15538.1"/>
    <property type="molecule type" value="Genomic_DNA"/>
</dbReference>
<gene>
    <name evidence="2" type="ORF">SETIT_3G064000v2</name>
</gene>
<evidence type="ECO:0000313" key="2">
    <source>
        <dbReference type="EMBL" id="RCV15538.1"/>
    </source>
</evidence>
<protein>
    <submittedName>
        <fullName evidence="2">Uncharacterized protein</fullName>
    </submittedName>
</protein>
<organism evidence="2">
    <name type="scientific">Setaria italica</name>
    <name type="common">Foxtail millet</name>
    <name type="synonym">Panicum italicum</name>
    <dbReference type="NCBI Taxonomy" id="4555"/>
    <lineage>
        <taxon>Eukaryota</taxon>
        <taxon>Viridiplantae</taxon>
        <taxon>Streptophyta</taxon>
        <taxon>Embryophyta</taxon>
        <taxon>Tracheophyta</taxon>
        <taxon>Spermatophyta</taxon>
        <taxon>Magnoliopsida</taxon>
        <taxon>Liliopsida</taxon>
        <taxon>Poales</taxon>
        <taxon>Poaceae</taxon>
        <taxon>PACMAD clade</taxon>
        <taxon>Panicoideae</taxon>
        <taxon>Panicodae</taxon>
        <taxon>Paniceae</taxon>
        <taxon>Cenchrinae</taxon>
        <taxon>Setaria</taxon>
    </lineage>
</organism>
<sequence>MRLDLPLHCHRGLDLAGMVKADTIWNISCLVSFSLFYALFAVSRAFCVVFFVLFPLESWCSCNLPAWLWNESGPQGQLQFTLRTRCV</sequence>
<dbReference type="AlphaFoldDB" id="A0A368QCU6"/>
<keyword evidence="1" id="KW-0812">Transmembrane</keyword>
<reference evidence="2" key="1">
    <citation type="journal article" date="2012" name="Nat. Biotechnol.">
        <title>Reference genome sequence of the model plant Setaria.</title>
        <authorList>
            <person name="Bennetzen J.L."/>
            <person name="Schmutz J."/>
            <person name="Wang H."/>
            <person name="Percifield R."/>
            <person name="Hawkins J."/>
            <person name="Pontaroli A.C."/>
            <person name="Estep M."/>
            <person name="Feng L."/>
            <person name="Vaughn J.N."/>
            <person name="Grimwood J."/>
            <person name="Jenkins J."/>
            <person name="Barry K."/>
            <person name="Lindquist E."/>
            <person name="Hellsten U."/>
            <person name="Deshpande S."/>
            <person name="Wang X."/>
            <person name="Wu X."/>
            <person name="Mitros T."/>
            <person name="Triplett J."/>
            <person name="Yang X."/>
            <person name="Ye C.Y."/>
            <person name="Mauro-Herrera M."/>
            <person name="Wang L."/>
            <person name="Li P."/>
            <person name="Sharma M."/>
            <person name="Sharma R."/>
            <person name="Ronald P.C."/>
            <person name="Panaud O."/>
            <person name="Kellogg E.A."/>
            <person name="Brutnell T.P."/>
            <person name="Doust A.N."/>
            <person name="Tuskan G.A."/>
            <person name="Rokhsar D."/>
            <person name="Devos K.M."/>
        </authorList>
    </citation>
    <scope>NUCLEOTIDE SEQUENCE [LARGE SCALE GENOMIC DNA]</scope>
    <source>
        <strain evidence="2">Yugu1</strain>
    </source>
</reference>
<evidence type="ECO:0000256" key="1">
    <source>
        <dbReference type="SAM" id="Phobius"/>
    </source>
</evidence>
<reference evidence="2" key="2">
    <citation type="submission" date="2015-07" db="EMBL/GenBank/DDBJ databases">
        <authorList>
            <person name="Noorani M."/>
        </authorList>
    </citation>
    <scope>NUCLEOTIDE SEQUENCE</scope>
    <source>
        <strain evidence="2">Yugu1</strain>
    </source>
</reference>
<keyword evidence="1" id="KW-1133">Transmembrane helix</keyword>
<feature type="transmembrane region" description="Helical" evidence="1">
    <location>
        <begin position="24"/>
        <end position="54"/>
    </location>
</feature>
<proteinExistence type="predicted"/>
<keyword evidence="1" id="KW-0472">Membrane</keyword>